<feature type="compositionally biased region" description="Polar residues" evidence="1">
    <location>
        <begin position="1316"/>
        <end position="1325"/>
    </location>
</feature>
<feature type="signal peptide" evidence="2">
    <location>
        <begin position="1"/>
        <end position="20"/>
    </location>
</feature>
<dbReference type="RefSeq" id="WP_091824926.1">
    <property type="nucleotide sequence ID" value="NZ_FNRJ01000004.1"/>
</dbReference>
<evidence type="ECO:0000256" key="1">
    <source>
        <dbReference type="SAM" id="MobiDB-lite"/>
    </source>
</evidence>
<evidence type="ECO:0000256" key="2">
    <source>
        <dbReference type="SAM" id="SignalP"/>
    </source>
</evidence>
<dbReference type="InterPro" id="IPR003672">
    <property type="entry name" value="CobN/Mg_chltase"/>
</dbReference>
<evidence type="ECO:0000259" key="3">
    <source>
        <dbReference type="Pfam" id="PF02514"/>
    </source>
</evidence>
<feature type="domain" description="CobN/magnesium chelatase" evidence="3">
    <location>
        <begin position="127"/>
        <end position="239"/>
    </location>
</feature>
<feature type="region of interest" description="Disordered" evidence="1">
    <location>
        <begin position="243"/>
        <end position="272"/>
    </location>
</feature>
<dbReference type="Pfam" id="PF02514">
    <property type="entry name" value="CobN-Mg_chel"/>
    <property type="match status" value="2"/>
</dbReference>
<feature type="chain" id="PRO_5017304181" evidence="2">
    <location>
        <begin position="21"/>
        <end position="1364"/>
    </location>
</feature>
<feature type="compositionally biased region" description="Low complexity" evidence="1">
    <location>
        <begin position="1295"/>
        <end position="1306"/>
    </location>
</feature>
<evidence type="ECO:0000313" key="5">
    <source>
        <dbReference type="Proteomes" id="UP000242469"/>
    </source>
</evidence>
<gene>
    <name evidence="4" type="ORF">SAMN02745729_104144</name>
</gene>
<evidence type="ECO:0000313" key="4">
    <source>
        <dbReference type="EMBL" id="SEA54117.1"/>
    </source>
</evidence>
<dbReference type="Proteomes" id="UP000242469">
    <property type="component" value="Unassembled WGS sequence"/>
</dbReference>
<accession>A0A1H4C1B9</accession>
<feature type="region of interest" description="Disordered" evidence="1">
    <location>
        <begin position="1295"/>
        <end position="1332"/>
    </location>
</feature>
<dbReference type="EMBL" id="FNRJ01000004">
    <property type="protein sequence ID" value="SEA54117.1"/>
    <property type="molecule type" value="Genomic_DNA"/>
</dbReference>
<keyword evidence="2" id="KW-0732">Signal</keyword>
<dbReference type="NCBIfam" id="NF004644">
    <property type="entry name" value="PRK05989.2-2"/>
    <property type="match status" value="1"/>
</dbReference>
<dbReference type="PANTHER" id="PTHR44119">
    <property type="entry name" value="MAGNESIUM-CHELATASE SUBUNIT CHLH, CHLOROPLASTIC"/>
    <property type="match status" value="1"/>
</dbReference>
<sequence length="1364" mass="153041">MLSRVLTGLVLCLWATAASAADVVLLTTDFVLGKKLDQVARAADAEGVSLHWLDVSNTDAEGLAAAIQAARLIVVDAPRQEDIAEVESRAGEYWRRFARPVVHINRMNWMSRLRAERIESDFAERLYAYYLGGREQNRAYLAQFLATWLKGEDWTQVPDAVPMPDGAIYHPDAPGELFTDLASYLSWWQARMGKEWQALPVIGMETSSSYIADAQNRMLDEFILGAEARNAVPVVYYRDARSLTPPRREGRSGGGRPAGGRPGAGKPTAVAAQSEPVIERNPGDFPNPKELAPHQLDEPLITLDDERVVDVMTVNTFLGVGPDQRLARYRAQNMPVLNVINYRNGNREEYQADLAGISTFYIPFRLSVAEYIGIQDPVVLSTNEGGEMVPMPEQLDLLLGKAVKLAQLKRKANADKRLALVFWNTPAGEQNISASNMNVPRSVAKLIEDLKAEGYRLESRDEQALIDSFGTLLRPFYRKEALQELTATEHWAFMPLADYQRWFEALPVSVRSEITGFWGDADSSGWLVEKDGEKGFAIPRIEAGNLVILPQPKRSDRPGDEREKDLFHDTKVPLHHGYLATYLWLREGFGSDAIIHFGTHGSQEWTPGKERGLWAYDYPNLLVGNTPVLYPYIVDNIGEAIHVKRRGRGVVISHQTPAFSPAGLAPELTALNDLLREYHGVDEGMVKETAKANIIEAVIEQNLHKDVGLDEQAWRQDFETHLRRVEDHIELLAGALQPLGLHTFGDTMTDEHRAMNLMLILLKPLAAELGIDNPDALFVADYEQIKQTEPYRFVLRYVVQQAATDALPPTQQQLVREARQLADNYAAEAETRALITGLSSGFIDPSYGGDPIRNPDALPTGRNIYGFDPNRVPTQAAYDAGVKAMQELIDNYKAQHGRYPQKLTFTLWSTETMRHLGMLEAQIFWALGVKPVWDRGGRVTGIEAIPQQELGRPRIDTVISLTGLYRDQFPVVMERFNEAVTLVAALKEPKELNFVRANTERIRAELVAQGIPAEQAENHALTRVFGTESGDYGTKLPEATLGSDQWEEGDGKLEELYLSRMSWAYGPDASQWSRKLTDAEGKVVNTYAQHLKGTDAAVFSRSSNLRGLLDTDHPFEYLGGISMAVKYLDGEAPQLYISNMRDPRKARLQDAANFMAMELRSVYQHPNWVKEMMQEDYAGTLNMLKTINNFWGWQVMDRNVVRDDQWQAFHEVYVKDKYELGLREWFEQSNPTALAQISERMIEAIRKGYWEASDETLRELVEVYTEIAAKHDVYTENRTFAQFVADKAAGYGISAAPAPDQASSAATPPPEGANEPQPQGEQVSGQKLEEVSQEVQDSPLDYWLFMLLLPIAAGFWHQGRRARA</sequence>
<dbReference type="OrthoDB" id="9757976at2"/>
<feature type="domain" description="CobN/magnesium chelatase" evidence="3">
    <location>
        <begin position="320"/>
        <end position="1257"/>
    </location>
</feature>
<dbReference type="STRING" id="1122198.SAMN02745729_104144"/>
<keyword evidence="5" id="KW-1185">Reference proteome</keyword>
<organism evidence="4 5">
    <name type="scientific">Marinobacterium iners DSM 11526</name>
    <dbReference type="NCBI Taxonomy" id="1122198"/>
    <lineage>
        <taxon>Bacteria</taxon>
        <taxon>Pseudomonadati</taxon>
        <taxon>Pseudomonadota</taxon>
        <taxon>Gammaproteobacteria</taxon>
        <taxon>Oceanospirillales</taxon>
        <taxon>Oceanospirillaceae</taxon>
        <taxon>Marinobacterium</taxon>
    </lineage>
</organism>
<name>A0A1H4C1B9_9GAMM</name>
<dbReference type="PANTHER" id="PTHR44119:SF4">
    <property type="entry name" value="AEROBIC COBALTOCHELATASE SUBUNIT COBN"/>
    <property type="match status" value="1"/>
</dbReference>
<reference evidence="5" key="1">
    <citation type="submission" date="2016-10" db="EMBL/GenBank/DDBJ databases">
        <authorList>
            <person name="Varghese N."/>
            <person name="Submissions S."/>
        </authorList>
    </citation>
    <scope>NUCLEOTIDE SEQUENCE [LARGE SCALE GENOMIC DNA]</scope>
    <source>
        <strain evidence="5">DSM 11526</strain>
    </source>
</reference>
<protein>
    <submittedName>
        <fullName evidence="4">Cobaltochelatase CobN subunit</fullName>
    </submittedName>
</protein>
<proteinExistence type="predicted"/>
<dbReference type="CDD" id="cd10150">
    <property type="entry name" value="CobN_like"/>
    <property type="match status" value="1"/>
</dbReference>
<feature type="compositionally biased region" description="Gly residues" evidence="1">
    <location>
        <begin position="252"/>
        <end position="263"/>
    </location>
</feature>